<organism evidence="1 2">
    <name type="scientific">Candidatus Edwardsbacteria bacterium GWF2_54_11</name>
    <dbReference type="NCBI Taxonomy" id="1817851"/>
    <lineage>
        <taxon>Bacteria</taxon>
        <taxon>Candidatus Edwardsiibacteriota</taxon>
    </lineage>
</organism>
<name>A0A1F5RFN1_9BACT</name>
<dbReference type="Proteomes" id="UP000177230">
    <property type="component" value="Unassembled WGS sequence"/>
</dbReference>
<proteinExistence type="predicted"/>
<gene>
    <name evidence="1" type="ORF">A2024_09565</name>
</gene>
<dbReference type="Pfam" id="PF11306">
    <property type="entry name" value="DUF3108"/>
    <property type="match status" value="1"/>
</dbReference>
<evidence type="ECO:0000313" key="2">
    <source>
        <dbReference type="Proteomes" id="UP000177230"/>
    </source>
</evidence>
<comment type="caution">
    <text evidence="1">The sequence shown here is derived from an EMBL/GenBank/DDBJ whole genome shotgun (WGS) entry which is preliminary data.</text>
</comment>
<evidence type="ECO:0000313" key="1">
    <source>
        <dbReference type="EMBL" id="OGF13236.1"/>
    </source>
</evidence>
<reference evidence="1 2" key="1">
    <citation type="journal article" date="2016" name="Nat. Commun.">
        <title>Thousands of microbial genomes shed light on interconnected biogeochemical processes in an aquifer system.</title>
        <authorList>
            <person name="Anantharaman K."/>
            <person name="Brown C.T."/>
            <person name="Hug L.A."/>
            <person name="Sharon I."/>
            <person name="Castelle C.J."/>
            <person name="Probst A.J."/>
            <person name="Thomas B.C."/>
            <person name="Singh A."/>
            <person name="Wilkins M.J."/>
            <person name="Karaoz U."/>
            <person name="Brodie E.L."/>
            <person name="Williams K.H."/>
            <person name="Hubbard S.S."/>
            <person name="Banfield J.F."/>
        </authorList>
    </citation>
    <scope>NUCLEOTIDE SEQUENCE [LARGE SCALE GENOMIC DNA]</scope>
</reference>
<sequence length="256" mass="29779">MITFLGLSNIAWADLPVADTLRSTISGKKLKRGEKMTYSIEWKGAGITFIKAGTSFMRVDSELTWARDRRAYHIVNETWSNPTFSFFYRVHDRIESFVDHEKLYSLRYQKMLNEGGYHHQESVEFDQEKRKAIYSTGQEVDLFPEAKDILISLYWARLFPLEVGKSIYIDNHTDKKNYPLEVKVYKKEKIKTIFGKVECLLVEPVLRTPGLFENQGRLLVWLTNDERKIPVLMKSKILIGSINAVLKEYSPGITEK</sequence>
<dbReference type="InterPro" id="IPR021457">
    <property type="entry name" value="DUF3108"/>
</dbReference>
<dbReference type="EMBL" id="MFFM01000023">
    <property type="protein sequence ID" value="OGF13236.1"/>
    <property type="molecule type" value="Genomic_DNA"/>
</dbReference>
<dbReference type="AlphaFoldDB" id="A0A1F5RFN1"/>
<accession>A0A1F5RFN1</accession>
<protein>
    <recommendedName>
        <fullName evidence="3">DUF3108 domain-containing protein</fullName>
    </recommendedName>
</protein>
<evidence type="ECO:0008006" key="3">
    <source>
        <dbReference type="Google" id="ProtNLM"/>
    </source>
</evidence>